<dbReference type="GeneID" id="56576796"/>
<evidence type="ECO:0000313" key="1">
    <source>
        <dbReference type="EMBL" id="QAT15221.1"/>
    </source>
</evidence>
<reference evidence="2 6" key="3">
    <citation type="submission" date="2020-12" db="EMBL/GenBank/DDBJ databases">
        <title>FDA dAtabase for Regulatory Grade micrObial Sequences (FDA-ARGOS): Supporting development and validation of Infectious Disease Dx tests.</title>
        <authorList>
            <person name="Kerrigan L."/>
            <person name="Long C."/>
            <person name="Tallon L."/>
            <person name="Sadzewicz L."/>
            <person name="Zhao X."/>
            <person name="Boylan J."/>
            <person name="Ott S."/>
            <person name="Bowen H."/>
            <person name="Vavikolanu K."/>
            <person name="Mehta A."/>
            <person name="Aluvathingal J."/>
            <person name="Nadendla S."/>
            <person name="Yan Y."/>
            <person name="Sichtig H."/>
        </authorList>
    </citation>
    <scope>NUCLEOTIDE SEQUENCE [LARGE SCALE GENOMIC DNA]</scope>
    <source>
        <strain evidence="2 6">FDAARGOS_1026</strain>
    </source>
</reference>
<organism evidence="1 5">
    <name type="scientific">Brevundimonas diminuta</name>
    <name type="common">Pseudomonas diminuta</name>
    <dbReference type="NCBI Taxonomy" id="293"/>
    <lineage>
        <taxon>Bacteria</taxon>
        <taxon>Pseudomonadati</taxon>
        <taxon>Pseudomonadota</taxon>
        <taxon>Alphaproteobacteria</taxon>
        <taxon>Caulobacterales</taxon>
        <taxon>Caulobacteraceae</taxon>
        <taxon>Brevundimonas</taxon>
    </lineage>
</organism>
<dbReference type="RefSeq" id="WP_003165173.1">
    <property type="nucleotide sequence ID" value="NZ_BJNC01000009.1"/>
</dbReference>
<sequence length="119" mass="12383">MQRRDIAQSLADALFETEAALDTTLEKAALLIAQASAIRRTHGFSAVLGHEAVAAATRTVEALGQARGHAMTMHAALADAAPHIGVRPTTLQGTGLEKPDAAQIRPTASIARPRLVADA</sequence>
<dbReference type="Proteomes" id="UP000250358">
    <property type="component" value="Unassembled WGS sequence"/>
</dbReference>
<evidence type="ECO:0000313" key="3">
    <source>
        <dbReference type="EMBL" id="SPU46206.1"/>
    </source>
</evidence>
<accession>A0A246K774</accession>
<protein>
    <submittedName>
        <fullName evidence="1">Uncharacterized protein</fullName>
    </submittedName>
</protein>
<dbReference type="EMBL" id="UAQM01000030">
    <property type="protein sequence ID" value="SPU46206.1"/>
    <property type="molecule type" value="Genomic_DNA"/>
</dbReference>
<evidence type="ECO:0000313" key="2">
    <source>
        <dbReference type="EMBL" id="QQB87396.1"/>
    </source>
</evidence>
<evidence type="ECO:0000313" key="6">
    <source>
        <dbReference type="Proteomes" id="UP000596117"/>
    </source>
</evidence>
<dbReference type="Proteomes" id="UP000287388">
    <property type="component" value="Chromosome"/>
</dbReference>
<dbReference type="EMBL" id="CP066026">
    <property type="protein sequence ID" value="QQB87396.1"/>
    <property type="molecule type" value="Genomic_DNA"/>
</dbReference>
<name>A0A246K774_BREDI</name>
<dbReference type="EMBL" id="CP035093">
    <property type="protein sequence ID" value="QAT15221.1"/>
    <property type="molecule type" value="Genomic_DNA"/>
</dbReference>
<evidence type="ECO:0000313" key="4">
    <source>
        <dbReference type="Proteomes" id="UP000250358"/>
    </source>
</evidence>
<proteinExistence type="predicted"/>
<dbReference type="KEGG" id="bdm:EQG53_13170"/>
<gene>
    <name evidence="1" type="ORF">EQG53_13170</name>
    <name evidence="2" type="ORF">I6H83_09295</name>
    <name evidence="3" type="ORF">NCTC11165_02534</name>
</gene>
<evidence type="ECO:0000313" key="5">
    <source>
        <dbReference type="Proteomes" id="UP000287388"/>
    </source>
</evidence>
<dbReference type="Proteomes" id="UP000596117">
    <property type="component" value="Chromosome"/>
</dbReference>
<reference evidence="3 4" key="1">
    <citation type="submission" date="2018-06" db="EMBL/GenBank/DDBJ databases">
        <authorList>
            <consortium name="Pathogen Informatics"/>
            <person name="Doyle S."/>
        </authorList>
    </citation>
    <scope>NUCLEOTIDE SEQUENCE [LARGE SCALE GENOMIC DNA]</scope>
    <source>
        <strain evidence="3 4">NCTC11165</strain>
    </source>
</reference>
<keyword evidence="6" id="KW-1185">Reference proteome</keyword>
<dbReference type="AlphaFoldDB" id="A0A246K774"/>
<reference evidence="1 5" key="2">
    <citation type="submission" date="2019-01" db="EMBL/GenBank/DDBJ databases">
        <title>Brevundimonas diminuta Genome sequencing and assembly.</title>
        <authorList>
            <person name="Chen H."/>
        </authorList>
    </citation>
    <scope>NUCLEOTIDE SEQUENCE [LARGE SCALE GENOMIC DNA]</scope>
    <source>
        <strain evidence="1">ATCC</strain>
        <strain evidence="5">ATCC(B) 19146</strain>
    </source>
</reference>